<dbReference type="AlphaFoldDB" id="X0X3S3"/>
<dbReference type="Gene3D" id="3.40.50.1390">
    <property type="entry name" value="Resolvase, N-terminal catalytic domain"/>
    <property type="match status" value="1"/>
</dbReference>
<comment type="caution">
    <text evidence="2">The sequence shown here is derived from an EMBL/GenBank/DDBJ whole genome shotgun (WGS) entry which is preliminary data.</text>
</comment>
<dbReference type="GO" id="GO:0003677">
    <property type="term" value="F:DNA binding"/>
    <property type="evidence" value="ECO:0007669"/>
    <property type="project" value="InterPro"/>
</dbReference>
<organism evidence="2">
    <name type="scientific">marine sediment metagenome</name>
    <dbReference type="NCBI Taxonomy" id="412755"/>
    <lineage>
        <taxon>unclassified sequences</taxon>
        <taxon>metagenomes</taxon>
        <taxon>ecological metagenomes</taxon>
    </lineage>
</organism>
<sequence>MVTINEVMSKERLDSYIDEAARIAEHKDGFGVSGCDLNSGNWWAVYTRQSSREQAENDRLNEYLLTCARLAKQNGVIVLREYIIYDCVSSEDFDRPGIKWLRGELIAGRRIKGVIIPTQGRLSMDPLHQMTFEKECQYYGVQVIYGDAPGGNDWGSQTTRLIQAQANALRVKTNRDNALSGNI</sequence>
<proteinExistence type="predicted"/>
<dbReference type="InterPro" id="IPR006119">
    <property type="entry name" value="Resolv_N"/>
</dbReference>
<feature type="domain" description="Resolvase/invertase-type recombinase catalytic" evidence="1">
    <location>
        <begin position="43"/>
        <end position="176"/>
    </location>
</feature>
<feature type="non-terminal residue" evidence="2">
    <location>
        <position position="183"/>
    </location>
</feature>
<dbReference type="GO" id="GO:0000150">
    <property type="term" value="F:DNA strand exchange activity"/>
    <property type="evidence" value="ECO:0007669"/>
    <property type="project" value="InterPro"/>
</dbReference>
<gene>
    <name evidence="2" type="ORF">S01H1_70958</name>
</gene>
<name>X0X3S3_9ZZZZ</name>
<dbReference type="Pfam" id="PF00239">
    <property type="entry name" value="Resolvase"/>
    <property type="match status" value="1"/>
</dbReference>
<dbReference type="SMART" id="SM00857">
    <property type="entry name" value="Resolvase"/>
    <property type="match status" value="1"/>
</dbReference>
<dbReference type="InterPro" id="IPR036162">
    <property type="entry name" value="Resolvase-like_N_sf"/>
</dbReference>
<evidence type="ECO:0000259" key="1">
    <source>
        <dbReference type="SMART" id="SM00857"/>
    </source>
</evidence>
<evidence type="ECO:0000313" key="2">
    <source>
        <dbReference type="EMBL" id="GAG37665.1"/>
    </source>
</evidence>
<accession>X0X3S3</accession>
<dbReference type="SUPFAM" id="SSF53041">
    <property type="entry name" value="Resolvase-like"/>
    <property type="match status" value="1"/>
</dbReference>
<dbReference type="EMBL" id="BARS01047220">
    <property type="protein sequence ID" value="GAG37665.1"/>
    <property type="molecule type" value="Genomic_DNA"/>
</dbReference>
<reference evidence="2" key="1">
    <citation type="journal article" date="2014" name="Front. Microbiol.">
        <title>High frequency of phylogenetically diverse reductive dehalogenase-homologous genes in deep subseafloor sedimentary metagenomes.</title>
        <authorList>
            <person name="Kawai M."/>
            <person name="Futagami T."/>
            <person name="Toyoda A."/>
            <person name="Takaki Y."/>
            <person name="Nishi S."/>
            <person name="Hori S."/>
            <person name="Arai W."/>
            <person name="Tsubouchi T."/>
            <person name="Morono Y."/>
            <person name="Uchiyama I."/>
            <person name="Ito T."/>
            <person name="Fujiyama A."/>
            <person name="Inagaki F."/>
            <person name="Takami H."/>
        </authorList>
    </citation>
    <scope>NUCLEOTIDE SEQUENCE</scope>
    <source>
        <strain evidence="2">Expedition CK06-06</strain>
    </source>
</reference>
<protein>
    <recommendedName>
        <fullName evidence="1">Resolvase/invertase-type recombinase catalytic domain-containing protein</fullName>
    </recommendedName>
</protein>